<organism evidence="8 9">
    <name type="scientific">Pacificispira spongiicola</name>
    <dbReference type="NCBI Taxonomy" id="2729598"/>
    <lineage>
        <taxon>Bacteria</taxon>
        <taxon>Pseudomonadati</taxon>
        <taxon>Pseudomonadota</taxon>
        <taxon>Alphaproteobacteria</taxon>
        <taxon>Rhodospirillales</taxon>
        <taxon>Rhodospirillaceae</taxon>
        <taxon>Pacificispira</taxon>
    </lineage>
</organism>
<dbReference type="GO" id="GO:0005886">
    <property type="term" value="C:plasma membrane"/>
    <property type="evidence" value="ECO:0007669"/>
    <property type="project" value="UniProtKB-SubCell"/>
</dbReference>
<gene>
    <name evidence="8" type="ORF">HH303_14160</name>
</gene>
<dbReference type="EMBL" id="JABBNT010000004">
    <property type="protein sequence ID" value="NMM45636.1"/>
    <property type="molecule type" value="Genomic_DNA"/>
</dbReference>
<dbReference type="Pfam" id="PF03601">
    <property type="entry name" value="Cons_hypoth698"/>
    <property type="match status" value="1"/>
</dbReference>
<feature type="transmembrane region" description="Helical" evidence="7">
    <location>
        <begin position="259"/>
        <end position="277"/>
    </location>
</feature>
<feature type="transmembrane region" description="Helical" evidence="7">
    <location>
        <begin position="20"/>
        <end position="37"/>
    </location>
</feature>
<accession>A0A7Y0HF88</accession>
<dbReference type="PANTHER" id="PTHR30106:SF2">
    <property type="entry name" value="UPF0324 INNER MEMBRANE PROTEIN YEIH"/>
    <property type="match status" value="1"/>
</dbReference>
<protein>
    <submittedName>
        <fullName evidence="8">YeiH family putative sulfate export transporter</fullName>
    </submittedName>
</protein>
<comment type="similarity">
    <text evidence="2">Belongs to the UPF0324 family.</text>
</comment>
<proteinExistence type="inferred from homology"/>
<evidence type="ECO:0000256" key="4">
    <source>
        <dbReference type="ARBA" id="ARBA00022692"/>
    </source>
</evidence>
<keyword evidence="9" id="KW-1185">Reference proteome</keyword>
<dbReference type="Proteomes" id="UP000539372">
    <property type="component" value="Unassembled WGS sequence"/>
</dbReference>
<comment type="caution">
    <text evidence="8">The sequence shown here is derived from an EMBL/GenBank/DDBJ whole genome shotgun (WGS) entry which is preliminary data.</text>
</comment>
<feature type="transmembrane region" description="Helical" evidence="7">
    <location>
        <begin position="99"/>
        <end position="118"/>
    </location>
</feature>
<feature type="transmembrane region" description="Helical" evidence="7">
    <location>
        <begin position="283"/>
        <end position="302"/>
    </location>
</feature>
<reference evidence="8 9" key="1">
    <citation type="submission" date="2020-04" db="EMBL/GenBank/DDBJ databases">
        <title>Rhodospirillaceae bacterium KN72 isolated from deep sea.</title>
        <authorList>
            <person name="Zhang D.-C."/>
        </authorList>
    </citation>
    <scope>NUCLEOTIDE SEQUENCE [LARGE SCALE GENOMIC DNA]</scope>
    <source>
        <strain evidence="8 9">KN72</strain>
    </source>
</reference>
<name>A0A7Y0HF88_9PROT</name>
<feature type="transmembrane region" description="Helical" evidence="7">
    <location>
        <begin position="162"/>
        <end position="184"/>
    </location>
</feature>
<evidence type="ECO:0000256" key="7">
    <source>
        <dbReference type="SAM" id="Phobius"/>
    </source>
</evidence>
<evidence type="ECO:0000256" key="6">
    <source>
        <dbReference type="ARBA" id="ARBA00023136"/>
    </source>
</evidence>
<keyword evidence="4 7" id="KW-0812">Transmembrane</keyword>
<dbReference type="InterPro" id="IPR018383">
    <property type="entry name" value="UPF0324_pro"/>
</dbReference>
<dbReference type="AlphaFoldDB" id="A0A7Y0HF88"/>
<feature type="transmembrane region" description="Helical" evidence="7">
    <location>
        <begin position="314"/>
        <end position="335"/>
    </location>
</feature>
<comment type="subcellular location">
    <subcellularLocation>
        <location evidence="1">Cell membrane</location>
        <topology evidence="1">Multi-pass membrane protein</topology>
    </subcellularLocation>
</comment>
<keyword evidence="6 7" id="KW-0472">Membrane</keyword>
<feature type="transmembrane region" description="Helical" evidence="7">
    <location>
        <begin position="228"/>
        <end position="247"/>
    </location>
</feature>
<dbReference type="PANTHER" id="PTHR30106">
    <property type="entry name" value="INNER MEMBRANE PROTEIN YEIH-RELATED"/>
    <property type="match status" value="1"/>
</dbReference>
<feature type="transmembrane region" description="Helical" evidence="7">
    <location>
        <begin position="49"/>
        <end position="69"/>
    </location>
</feature>
<evidence type="ECO:0000313" key="8">
    <source>
        <dbReference type="EMBL" id="NMM45636.1"/>
    </source>
</evidence>
<sequence length="338" mass="34297">MSNTDAVGSRAVPQFTIRNLLPGLAAAGLLAGVGIAVRDWCGSPMVSPMVVAMVLGIAVRNSIGVPTALKPGLAISLRPILRLGIVLLGFRLTLDQIGAVGLAGGGVIVATLCATFLFTKALGRVLGVDARLAELIAAGTSVCGASAVLATNTVTRGSDEDVAYAIACVTVFGSVSMLLFPFLAGPLGLSAHDFGLWAGASIHEVAQVVGAGFAQGDTAGEFATIAKLSRVVLLAPLVLSLGFVARRRGGNAGTAPPKPWFVFGFVLVVALNSAMAIPTEALSVLNGVSGLMLTMALGAMGLETDIGKLRQEGLRPLILGAVAWVFVSGTALVMIRSI</sequence>
<evidence type="ECO:0000313" key="9">
    <source>
        <dbReference type="Proteomes" id="UP000539372"/>
    </source>
</evidence>
<dbReference type="RefSeq" id="WP_169626024.1">
    <property type="nucleotide sequence ID" value="NZ_JABBNT010000004.1"/>
</dbReference>
<evidence type="ECO:0000256" key="3">
    <source>
        <dbReference type="ARBA" id="ARBA00022475"/>
    </source>
</evidence>
<evidence type="ECO:0000256" key="5">
    <source>
        <dbReference type="ARBA" id="ARBA00022989"/>
    </source>
</evidence>
<keyword evidence="5 7" id="KW-1133">Transmembrane helix</keyword>
<evidence type="ECO:0000256" key="2">
    <source>
        <dbReference type="ARBA" id="ARBA00007977"/>
    </source>
</evidence>
<keyword evidence="3" id="KW-1003">Cell membrane</keyword>
<evidence type="ECO:0000256" key="1">
    <source>
        <dbReference type="ARBA" id="ARBA00004651"/>
    </source>
</evidence>